<protein>
    <submittedName>
        <fullName evidence="1">Uncharacterized protein</fullName>
    </submittedName>
</protein>
<dbReference type="AlphaFoldDB" id="A0A8S1L4K7"/>
<gene>
    <name evidence="1" type="ORF">PPRIM_AZ9-3.1.T0330126</name>
</gene>
<dbReference type="EMBL" id="CAJJDM010000032">
    <property type="protein sequence ID" value="CAD8062417.1"/>
    <property type="molecule type" value="Genomic_DNA"/>
</dbReference>
<name>A0A8S1L4K7_PARPR</name>
<dbReference type="OMA" id="DFEVRTQ"/>
<comment type="caution">
    <text evidence="1">The sequence shown here is derived from an EMBL/GenBank/DDBJ whole genome shotgun (WGS) entry which is preliminary data.</text>
</comment>
<reference evidence="1" key="1">
    <citation type="submission" date="2021-01" db="EMBL/GenBank/DDBJ databases">
        <authorList>
            <consortium name="Genoscope - CEA"/>
            <person name="William W."/>
        </authorList>
    </citation>
    <scope>NUCLEOTIDE SEQUENCE</scope>
</reference>
<dbReference type="Proteomes" id="UP000688137">
    <property type="component" value="Unassembled WGS sequence"/>
</dbReference>
<evidence type="ECO:0000313" key="2">
    <source>
        <dbReference type="Proteomes" id="UP000688137"/>
    </source>
</evidence>
<organism evidence="1 2">
    <name type="scientific">Paramecium primaurelia</name>
    <dbReference type="NCBI Taxonomy" id="5886"/>
    <lineage>
        <taxon>Eukaryota</taxon>
        <taxon>Sar</taxon>
        <taxon>Alveolata</taxon>
        <taxon>Ciliophora</taxon>
        <taxon>Intramacronucleata</taxon>
        <taxon>Oligohymenophorea</taxon>
        <taxon>Peniculida</taxon>
        <taxon>Parameciidae</taxon>
        <taxon>Paramecium</taxon>
    </lineage>
</organism>
<proteinExistence type="predicted"/>
<evidence type="ECO:0000313" key="1">
    <source>
        <dbReference type="EMBL" id="CAD8062417.1"/>
    </source>
</evidence>
<keyword evidence="2" id="KW-1185">Reference proteome</keyword>
<sequence length="269" mass="31749">MFYKHSHHSSRFTTLNEESYNQETCDAKSNRPSRMFVSTSLSLYNRPYLYSKSIPKPLIEEGYRSKSILYHMCLLSNDINIKKRQSRREREKTILFTDNMELYHHKIIKRVKEMCRRKSCNCEGCGIKTKFEKKHDDFEVRTQQAITSDLKLLSFTRGGQKKKQTIIKEFKIKQINEKKIKAQFSSMNTQLIINLPLTQRESFQVYQQLDTQRSLLKTTKNIIQSLPSIKNIVPLTILKQIYIAGKQQKQCAIRKPSHDSLIMKAYKLK</sequence>
<accession>A0A8S1L4K7</accession>